<dbReference type="AlphaFoldDB" id="A0A8T1VJ59"/>
<comment type="caution">
    <text evidence="2">The sequence shown here is derived from an EMBL/GenBank/DDBJ whole genome shotgun (WGS) entry which is preliminary data.</text>
</comment>
<feature type="signal peptide" evidence="1">
    <location>
        <begin position="1"/>
        <end position="18"/>
    </location>
</feature>
<keyword evidence="3" id="KW-1185">Reference proteome</keyword>
<evidence type="ECO:0000256" key="1">
    <source>
        <dbReference type="SAM" id="SignalP"/>
    </source>
</evidence>
<dbReference type="InterPro" id="IPR052050">
    <property type="entry name" value="SecEffector_AnkRepeat"/>
</dbReference>
<dbReference type="OrthoDB" id="128754at2759"/>
<accession>A0A8T1VJ59</accession>
<dbReference type="Proteomes" id="UP000694044">
    <property type="component" value="Unassembled WGS sequence"/>
</dbReference>
<reference evidence="2" key="1">
    <citation type="submission" date="2021-02" db="EMBL/GenBank/DDBJ databases">
        <authorList>
            <person name="Palmer J.M."/>
        </authorList>
    </citation>
    <scope>NUCLEOTIDE SEQUENCE</scope>
    <source>
        <strain evidence="2">SCRP734</strain>
    </source>
</reference>
<organism evidence="2 3">
    <name type="scientific">Phytophthora pseudosyringae</name>
    <dbReference type="NCBI Taxonomy" id="221518"/>
    <lineage>
        <taxon>Eukaryota</taxon>
        <taxon>Sar</taxon>
        <taxon>Stramenopiles</taxon>
        <taxon>Oomycota</taxon>
        <taxon>Peronosporomycetes</taxon>
        <taxon>Peronosporales</taxon>
        <taxon>Peronosporaceae</taxon>
        <taxon>Phytophthora</taxon>
    </lineage>
</organism>
<sequence length="308" mass="34279">MAPLLTVALVLRSRPAIASIDHVPNTVSAFLDSSVQLPLHRGCQFNSLTLLGRIWDSDVDLEQVVSPSWSIRSLLRSEKRYQEFQFSLTLIAAVKRQNLEMAQWIFDHFPVLKVNQHVVQEAAKAGALRILQYFLDNDIDAMDEETGQEKSKSEGPKRRKIHWGGCDAANAARAGHGNVVKWLYEETQSGARADEETMKAAVGSGDIELVKSLKEKLDLWPAEGVQEAAVNGHFEMLKWMHENGHYDDEVSAGTLLKAAEKGHVDSDGNDDGYVFGEIFHITSVGRGSESCYPQRCDQWACGDRQVSL</sequence>
<keyword evidence="1" id="KW-0732">Signal</keyword>
<feature type="chain" id="PRO_5035803645" evidence="1">
    <location>
        <begin position="19"/>
        <end position="308"/>
    </location>
</feature>
<gene>
    <name evidence="2" type="ORF">PHYPSEUDO_006276</name>
</gene>
<proteinExistence type="predicted"/>
<dbReference type="EMBL" id="JAGDFM010000255">
    <property type="protein sequence ID" value="KAG7381232.1"/>
    <property type="molecule type" value="Genomic_DNA"/>
</dbReference>
<dbReference type="PANTHER" id="PTHR46586">
    <property type="entry name" value="ANKYRIN REPEAT-CONTAINING PROTEIN"/>
    <property type="match status" value="1"/>
</dbReference>
<evidence type="ECO:0000313" key="3">
    <source>
        <dbReference type="Proteomes" id="UP000694044"/>
    </source>
</evidence>
<dbReference type="PANTHER" id="PTHR46586:SF3">
    <property type="entry name" value="ANKYRIN REPEAT-CONTAINING PROTEIN"/>
    <property type="match status" value="1"/>
</dbReference>
<evidence type="ECO:0000313" key="2">
    <source>
        <dbReference type="EMBL" id="KAG7381232.1"/>
    </source>
</evidence>
<name>A0A8T1VJ59_9STRA</name>
<protein>
    <submittedName>
        <fullName evidence="2">Uncharacterized protein</fullName>
    </submittedName>
</protein>